<keyword evidence="4 7" id="KW-0456">Lyase</keyword>
<dbReference type="SUPFAM" id="SSF53800">
    <property type="entry name" value="Chelatase"/>
    <property type="match status" value="1"/>
</dbReference>
<accession>A0ABV6RF80</accession>
<evidence type="ECO:0000256" key="6">
    <source>
        <dbReference type="ARBA" id="ARBA00024536"/>
    </source>
</evidence>
<dbReference type="EMBL" id="JBHLSV010000027">
    <property type="protein sequence ID" value="MFC0675660.1"/>
    <property type="molecule type" value="Genomic_DNA"/>
</dbReference>
<proteinExistence type="inferred from homology"/>
<comment type="similarity">
    <text evidence="7 8">Belongs to the ferrochelatase family.</text>
</comment>
<dbReference type="PANTHER" id="PTHR11108:SF1">
    <property type="entry name" value="FERROCHELATASE, MITOCHONDRIAL"/>
    <property type="match status" value="1"/>
</dbReference>
<dbReference type="HAMAP" id="MF_00323">
    <property type="entry name" value="Ferrochelatase"/>
    <property type="match status" value="1"/>
</dbReference>
<organism evidence="9 10">
    <name type="scientific">Brachybacterium hainanense</name>
    <dbReference type="NCBI Taxonomy" id="1541174"/>
    <lineage>
        <taxon>Bacteria</taxon>
        <taxon>Bacillati</taxon>
        <taxon>Actinomycetota</taxon>
        <taxon>Actinomycetes</taxon>
        <taxon>Micrococcales</taxon>
        <taxon>Dermabacteraceae</taxon>
        <taxon>Brachybacterium</taxon>
    </lineage>
</organism>
<comment type="subcellular location">
    <subcellularLocation>
        <location evidence="7 8">Cytoplasm</location>
    </subcellularLocation>
</comment>
<feature type="binding site" evidence="7">
    <location>
        <position position="129"/>
    </location>
    <ligand>
        <name>Fe-coproporphyrin III</name>
        <dbReference type="ChEBI" id="CHEBI:68438"/>
    </ligand>
</feature>
<evidence type="ECO:0000256" key="8">
    <source>
        <dbReference type="RuleBase" id="RU000607"/>
    </source>
</evidence>
<comment type="catalytic activity">
    <reaction evidence="6">
        <text>Fe-coproporphyrin III + 2 H(+) = coproporphyrin III + Fe(2+)</text>
        <dbReference type="Rhea" id="RHEA:49572"/>
        <dbReference type="ChEBI" id="CHEBI:15378"/>
        <dbReference type="ChEBI" id="CHEBI:29033"/>
        <dbReference type="ChEBI" id="CHEBI:68438"/>
        <dbReference type="ChEBI" id="CHEBI:131725"/>
        <dbReference type="EC" id="4.99.1.9"/>
    </reaction>
    <physiologicalReaction direction="right-to-left" evidence="6">
        <dbReference type="Rhea" id="RHEA:49574"/>
    </physiologicalReaction>
</comment>
<dbReference type="RefSeq" id="WP_376982690.1">
    <property type="nucleotide sequence ID" value="NZ_JBHLSV010000027.1"/>
</dbReference>
<dbReference type="InterPro" id="IPR019772">
    <property type="entry name" value="Ferrochelatase_AS"/>
</dbReference>
<name>A0ABV6RF80_9MICO</name>
<dbReference type="PROSITE" id="PS00534">
    <property type="entry name" value="FERROCHELATASE"/>
    <property type="match status" value="1"/>
</dbReference>
<evidence type="ECO:0000256" key="1">
    <source>
        <dbReference type="ARBA" id="ARBA00004744"/>
    </source>
</evidence>
<evidence type="ECO:0000313" key="9">
    <source>
        <dbReference type="EMBL" id="MFC0675660.1"/>
    </source>
</evidence>
<dbReference type="NCBIfam" id="TIGR00109">
    <property type="entry name" value="hemH"/>
    <property type="match status" value="1"/>
</dbReference>
<reference evidence="9 10" key="1">
    <citation type="submission" date="2024-09" db="EMBL/GenBank/DDBJ databases">
        <authorList>
            <person name="Sun Q."/>
            <person name="Mori K."/>
        </authorList>
    </citation>
    <scope>NUCLEOTIDE SEQUENCE [LARGE SCALE GENOMIC DNA]</scope>
    <source>
        <strain evidence="9 10">CICC 10874</strain>
    </source>
</reference>
<dbReference type="Proteomes" id="UP001589793">
    <property type="component" value="Unassembled WGS sequence"/>
</dbReference>
<sequence length="401" mass="43322">MTTTAASTAPLDAILFASFGGPEGQDDVIPFLRNVTRGRGVPDERLEEVAGHYRALGGVSPITAQNRALITQLEAELASRGIDLPVYFGNRNWAPYTADALADLHRDGHRHVLALVTSAYSSYSGCRQYREDFAQRLDEAGLLGEVEITTSRSYFNHPGFLDPVVDGVRAALEDLAREGHDADSTTVLFSTHSIPLEMAAASGPAGAGADGQGGWYVAQHLAACRYVMDQLHDDLPELPDWKLVYQSRSGAPHVPWLEPDVNDVIEELAQEEAADAVVVVPIGFVTDHVEVIWDLDTEAKETAQEKGLAFRRVATSGTDPRFVAALADLVEEHRDPARERRAVTELGAASDLCGPNCCQVSASRAVPADRSIDTLEEIAAMMREKTESSRAVLPQEAGQPA</sequence>
<dbReference type="CDD" id="cd03411">
    <property type="entry name" value="Ferrochelatase_N"/>
    <property type="match status" value="1"/>
</dbReference>
<keyword evidence="3 7" id="KW-0350">Heme biosynthesis</keyword>
<evidence type="ECO:0000256" key="5">
    <source>
        <dbReference type="ARBA" id="ARBA00023244"/>
    </source>
</evidence>
<dbReference type="CDD" id="cd00419">
    <property type="entry name" value="Ferrochelatase_C"/>
    <property type="match status" value="1"/>
</dbReference>
<evidence type="ECO:0000256" key="3">
    <source>
        <dbReference type="ARBA" id="ARBA00023133"/>
    </source>
</evidence>
<dbReference type="PANTHER" id="PTHR11108">
    <property type="entry name" value="FERROCHELATASE"/>
    <property type="match status" value="1"/>
</dbReference>
<keyword evidence="7 8" id="KW-0963">Cytoplasm</keyword>
<dbReference type="Gene3D" id="3.40.50.1400">
    <property type="match status" value="2"/>
</dbReference>
<keyword evidence="2 7" id="KW-0408">Iron</keyword>
<dbReference type="Pfam" id="PF00762">
    <property type="entry name" value="Ferrochelatase"/>
    <property type="match status" value="1"/>
</dbReference>
<evidence type="ECO:0000256" key="2">
    <source>
        <dbReference type="ARBA" id="ARBA00023004"/>
    </source>
</evidence>
<dbReference type="InterPro" id="IPR033644">
    <property type="entry name" value="Ferrochelatase_C"/>
</dbReference>
<comment type="pathway">
    <text evidence="1 7 8">Porphyrin-containing compound metabolism; protoheme biosynthesis.</text>
</comment>
<keyword evidence="10" id="KW-1185">Reference proteome</keyword>
<gene>
    <name evidence="7" type="primary">cpfC</name>
    <name evidence="9" type="ORF">ACFFF6_17055</name>
</gene>
<dbReference type="EC" id="4.99.1.9" evidence="7"/>
<comment type="caution">
    <text evidence="9">The sequence shown here is derived from an EMBL/GenBank/DDBJ whole genome shotgun (WGS) entry which is preliminary data.</text>
</comment>
<feature type="binding site" evidence="7">
    <location>
        <position position="192"/>
    </location>
    <ligand>
        <name>Fe(2+)</name>
        <dbReference type="ChEBI" id="CHEBI:29033"/>
    </ligand>
</feature>
<dbReference type="InterPro" id="IPR033659">
    <property type="entry name" value="Ferrochelatase_N"/>
</dbReference>
<evidence type="ECO:0000313" key="10">
    <source>
        <dbReference type="Proteomes" id="UP001589793"/>
    </source>
</evidence>
<feature type="binding site" evidence="7">
    <location>
        <position position="60"/>
    </location>
    <ligand>
        <name>Fe-coproporphyrin III</name>
        <dbReference type="ChEBI" id="CHEBI:68438"/>
    </ligand>
</feature>
<comment type="function">
    <text evidence="7 8">Involved in coproporphyrin-dependent heme b biosynthesis. Catalyzes the insertion of ferrous iron into coproporphyrin III to form Fe-coproporphyrin III.</text>
</comment>
<feature type="binding site" evidence="7">
    <location>
        <position position="290"/>
    </location>
    <ligand>
        <name>Fe(2+)</name>
        <dbReference type="ChEBI" id="CHEBI:29033"/>
    </ligand>
</feature>
<comment type="caution">
    <text evidence="7">Lacks conserved residue(s) required for the propagation of feature annotation.</text>
</comment>
<dbReference type="InterPro" id="IPR001015">
    <property type="entry name" value="Ferrochelatase"/>
</dbReference>
<protein>
    <recommendedName>
        <fullName evidence="7">Coproporphyrin III ferrochelatase</fullName>
        <ecNumber evidence="7">4.99.1.9</ecNumber>
    </recommendedName>
</protein>
<keyword evidence="7" id="KW-0479">Metal-binding</keyword>
<dbReference type="NCBIfam" id="NF000689">
    <property type="entry name" value="PRK00035.2-1"/>
    <property type="match status" value="1"/>
</dbReference>
<evidence type="ECO:0000256" key="4">
    <source>
        <dbReference type="ARBA" id="ARBA00023239"/>
    </source>
</evidence>
<evidence type="ECO:0000256" key="7">
    <source>
        <dbReference type="HAMAP-Rule" id="MF_00323"/>
    </source>
</evidence>
<keyword evidence="5 7" id="KW-0627">Porphyrin biosynthesis</keyword>